<proteinExistence type="predicted"/>
<evidence type="ECO:0000256" key="1">
    <source>
        <dbReference type="SAM" id="MobiDB-lite"/>
    </source>
</evidence>
<feature type="region of interest" description="Disordered" evidence="1">
    <location>
        <begin position="1"/>
        <end position="35"/>
    </location>
</feature>
<evidence type="ECO:0000313" key="2">
    <source>
        <dbReference type="EMBL" id="TWT78041.1"/>
    </source>
</evidence>
<dbReference type="Proteomes" id="UP000318478">
    <property type="component" value="Unassembled WGS sequence"/>
</dbReference>
<dbReference type="AlphaFoldDB" id="A0A5C5YTB0"/>
<gene>
    <name evidence="2" type="ORF">Pla123a_18410</name>
</gene>
<sequence length="35" mass="3494">MATKPVKSAAKPSKSTKAKAAPVKASAKTPAKKGK</sequence>
<evidence type="ECO:0000313" key="3">
    <source>
        <dbReference type="Proteomes" id="UP000318478"/>
    </source>
</evidence>
<protein>
    <submittedName>
        <fullName evidence="2">Uncharacterized protein</fullName>
    </submittedName>
</protein>
<organism evidence="2 3">
    <name type="scientific">Posidoniimonas polymericola</name>
    <dbReference type="NCBI Taxonomy" id="2528002"/>
    <lineage>
        <taxon>Bacteria</taxon>
        <taxon>Pseudomonadati</taxon>
        <taxon>Planctomycetota</taxon>
        <taxon>Planctomycetia</taxon>
        <taxon>Pirellulales</taxon>
        <taxon>Lacipirellulaceae</taxon>
        <taxon>Posidoniimonas</taxon>
    </lineage>
</organism>
<accession>A0A5C5YTB0</accession>
<comment type="caution">
    <text evidence="2">The sequence shown here is derived from an EMBL/GenBank/DDBJ whole genome shotgun (WGS) entry which is preliminary data.</text>
</comment>
<feature type="compositionally biased region" description="Low complexity" evidence="1">
    <location>
        <begin position="1"/>
        <end position="29"/>
    </location>
</feature>
<dbReference type="EMBL" id="SJPO01000003">
    <property type="protein sequence ID" value="TWT78041.1"/>
    <property type="molecule type" value="Genomic_DNA"/>
</dbReference>
<reference evidence="2 3" key="1">
    <citation type="submission" date="2019-02" db="EMBL/GenBank/DDBJ databases">
        <title>Deep-cultivation of Planctomycetes and their phenomic and genomic characterization uncovers novel biology.</title>
        <authorList>
            <person name="Wiegand S."/>
            <person name="Jogler M."/>
            <person name="Boedeker C."/>
            <person name="Pinto D."/>
            <person name="Vollmers J."/>
            <person name="Rivas-Marin E."/>
            <person name="Kohn T."/>
            <person name="Peeters S.H."/>
            <person name="Heuer A."/>
            <person name="Rast P."/>
            <person name="Oberbeckmann S."/>
            <person name="Bunk B."/>
            <person name="Jeske O."/>
            <person name="Meyerdierks A."/>
            <person name="Storesund J.E."/>
            <person name="Kallscheuer N."/>
            <person name="Luecker S."/>
            <person name="Lage O.M."/>
            <person name="Pohl T."/>
            <person name="Merkel B.J."/>
            <person name="Hornburger P."/>
            <person name="Mueller R.-W."/>
            <person name="Bruemmer F."/>
            <person name="Labrenz M."/>
            <person name="Spormann A.M."/>
            <person name="Op Den Camp H."/>
            <person name="Overmann J."/>
            <person name="Amann R."/>
            <person name="Jetten M.S.M."/>
            <person name="Mascher T."/>
            <person name="Medema M.H."/>
            <person name="Devos D.P."/>
            <person name="Kaster A.-K."/>
            <person name="Ovreas L."/>
            <person name="Rohde M."/>
            <person name="Galperin M.Y."/>
            <person name="Jogler C."/>
        </authorList>
    </citation>
    <scope>NUCLEOTIDE SEQUENCE [LARGE SCALE GENOMIC DNA]</scope>
    <source>
        <strain evidence="2 3">Pla123a</strain>
    </source>
</reference>
<keyword evidence="3" id="KW-1185">Reference proteome</keyword>
<name>A0A5C5YTB0_9BACT</name>